<dbReference type="FunFam" id="2.40.10.10:FF:000068">
    <property type="entry name" value="transmembrane protease serine 2"/>
    <property type="match status" value="1"/>
</dbReference>
<gene>
    <name evidence="4" type="ORF">O3M35_009194</name>
</gene>
<evidence type="ECO:0000256" key="1">
    <source>
        <dbReference type="ARBA" id="ARBA00023157"/>
    </source>
</evidence>
<evidence type="ECO:0000256" key="2">
    <source>
        <dbReference type="RuleBase" id="RU363034"/>
    </source>
</evidence>
<dbReference type="GO" id="GO:0004252">
    <property type="term" value="F:serine-type endopeptidase activity"/>
    <property type="evidence" value="ECO:0007669"/>
    <property type="project" value="InterPro"/>
</dbReference>
<evidence type="ECO:0000313" key="5">
    <source>
        <dbReference type="Proteomes" id="UP001461498"/>
    </source>
</evidence>
<dbReference type="AlphaFoldDB" id="A0AAW1D8Z1"/>
<dbReference type="PRINTS" id="PR00722">
    <property type="entry name" value="CHYMOTRYPSIN"/>
</dbReference>
<comment type="caution">
    <text evidence="4">The sequence shown here is derived from an EMBL/GenBank/DDBJ whole genome shotgun (WGS) entry which is preliminary data.</text>
</comment>
<dbReference type="InterPro" id="IPR018114">
    <property type="entry name" value="TRYPSIN_HIS"/>
</dbReference>
<dbReference type="SUPFAM" id="SSF50494">
    <property type="entry name" value="Trypsin-like serine proteases"/>
    <property type="match status" value="2"/>
</dbReference>
<keyword evidence="2" id="KW-0720">Serine protease</keyword>
<dbReference type="Pfam" id="PF00089">
    <property type="entry name" value="Trypsin"/>
    <property type="match status" value="2"/>
</dbReference>
<evidence type="ECO:0000313" key="4">
    <source>
        <dbReference type="EMBL" id="KAK9505044.1"/>
    </source>
</evidence>
<dbReference type="InterPro" id="IPR001254">
    <property type="entry name" value="Trypsin_dom"/>
</dbReference>
<dbReference type="InterPro" id="IPR043504">
    <property type="entry name" value="Peptidase_S1_PA_chymotrypsin"/>
</dbReference>
<keyword evidence="1" id="KW-1015">Disulfide bond</keyword>
<keyword evidence="5" id="KW-1185">Reference proteome</keyword>
<name>A0AAW1D8Z1_9HEMI</name>
<dbReference type="SMART" id="SM00020">
    <property type="entry name" value="Tryp_SPc"/>
    <property type="match status" value="1"/>
</dbReference>
<accession>A0AAW1D8Z1</accession>
<dbReference type="Proteomes" id="UP001461498">
    <property type="component" value="Unassembled WGS sequence"/>
</dbReference>
<proteinExistence type="predicted"/>
<evidence type="ECO:0000259" key="3">
    <source>
        <dbReference type="PROSITE" id="PS50240"/>
    </source>
</evidence>
<dbReference type="PROSITE" id="PS00135">
    <property type="entry name" value="TRYPSIN_SER"/>
    <property type="match status" value="1"/>
</dbReference>
<dbReference type="PANTHER" id="PTHR24252:SF7">
    <property type="entry name" value="HYALIN"/>
    <property type="match status" value="1"/>
</dbReference>
<dbReference type="InterPro" id="IPR009003">
    <property type="entry name" value="Peptidase_S1_PA"/>
</dbReference>
<organism evidence="4 5">
    <name type="scientific">Rhynocoris fuscipes</name>
    <dbReference type="NCBI Taxonomy" id="488301"/>
    <lineage>
        <taxon>Eukaryota</taxon>
        <taxon>Metazoa</taxon>
        <taxon>Ecdysozoa</taxon>
        <taxon>Arthropoda</taxon>
        <taxon>Hexapoda</taxon>
        <taxon>Insecta</taxon>
        <taxon>Pterygota</taxon>
        <taxon>Neoptera</taxon>
        <taxon>Paraneoptera</taxon>
        <taxon>Hemiptera</taxon>
        <taxon>Heteroptera</taxon>
        <taxon>Panheteroptera</taxon>
        <taxon>Cimicomorpha</taxon>
        <taxon>Reduviidae</taxon>
        <taxon>Harpactorinae</taxon>
        <taxon>Harpactorini</taxon>
        <taxon>Rhynocoris</taxon>
    </lineage>
</organism>
<dbReference type="Gene3D" id="2.40.10.10">
    <property type="entry name" value="Trypsin-like serine proteases"/>
    <property type="match status" value="3"/>
</dbReference>
<dbReference type="PANTHER" id="PTHR24252">
    <property type="entry name" value="ACROSIN-RELATED"/>
    <property type="match status" value="1"/>
</dbReference>
<reference evidence="4 5" key="1">
    <citation type="submission" date="2022-12" db="EMBL/GenBank/DDBJ databases">
        <title>Chromosome-level genome assembly of true bugs.</title>
        <authorList>
            <person name="Ma L."/>
            <person name="Li H."/>
        </authorList>
    </citation>
    <scope>NUCLEOTIDE SEQUENCE [LARGE SCALE GENOMIC DNA]</scope>
    <source>
        <strain evidence="4">Lab_2022b</strain>
    </source>
</reference>
<dbReference type="InterPro" id="IPR001314">
    <property type="entry name" value="Peptidase_S1A"/>
</dbReference>
<dbReference type="CDD" id="cd00190">
    <property type="entry name" value="Tryp_SPc"/>
    <property type="match status" value="1"/>
</dbReference>
<dbReference type="PROSITE" id="PS00134">
    <property type="entry name" value="TRYPSIN_HIS"/>
    <property type="match status" value="2"/>
</dbReference>
<sequence>MVALVVRGDILFCGGTVISDIYVLTAAHCLQPVAPTNIEIVLSEGNKVNMKADMAERRKVLYAVIHENYHQSRDFSNDIALLRLDRPLRIDYDRTPICLPMPGRSYAGEMAKVLGWGLTSEKGNRSSELREAIVPVLSQNTCKSLSGYMRITDGMMCAAPLSGGVDSCQGDSGGPLLIKTPDGRLVIIDHIYWLLDVIGFKRIVSGDPSMDGEFPWMAAIFIYGRYSCSGGLITQRHVLTAGHCFQSLDYFIAASEVKIAVGLILLSDIANPGVLKPINKLFIYPKLRYEEVNEVITPLNDLAIVQLKNKLTFSPNAMPLKLPSKGKLYFFIIF</sequence>
<keyword evidence="2" id="KW-0378">Hydrolase</keyword>
<keyword evidence="2" id="KW-0645">Protease</keyword>
<dbReference type="EMBL" id="JAPXFL010000006">
    <property type="protein sequence ID" value="KAK9505044.1"/>
    <property type="molecule type" value="Genomic_DNA"/>
</dbReference>
<feature type="domain" description="Peptidase S1" evidence="3">
    <location>
        <begin position="1"/>
        <end position="222"/>
    </location>
</feature>
<dbReference type="InterPro" id="IPR033116">
    <property type="entry name" value="TRYPSIN_SER"/>
</dbReference>
<dbReference type="PROSITE" id="PS50240">
    <property type="entry name" value="TRYPSIN_DOM"/>
    <property type="match status" value="1"/>
</dbReference>
<dbReference type="GO" id="GO:0006508">
    <property type="term" value="P:proteolysis"/>
    <property type="evidence" value="ECO:0007669"/>
    <property type="project" value="UniProtKB-KW"/>
</dbReference>
<protein>
    <recommendedName>
        <fullName evidence="3">Peptidase S1 domain-containing protein</fullName>
    </recommendedName>
</protein>